<sequence>MQFENFTDERTMLHNLGTYGLRPRSGHNTEDAIKDICCEKDECAVDHSTVIKWFKKFRSAYKSLNDPAWSVLAIKESVKLKKKMKKTVRLENRSLNFDGKRIDDQEYQVLCLTNEQRELKLVALELPKGKTDTVGKSITALLDEYNLWN</sequence>
<proteinExistence type="predicted"/>
<accession>A0AA36FAF8</accession>
<name>A0AA36FAF8_OCTVU</name>
<protein>
    <recommendedName>
        <fullName evidence="3">Histone-lysine N-methyltransferase SETMAR-like</fullName>
    </recommendedName>
</protein>
<organism evidence="1 2">
    <name type="scientific">Octopus vulgaris</name>
    <name type="common">Common octopus</name>
    <dbReference type="NCBI Taxonomy" id="6645"/>
    <lineage>
        <taxon>Eukaryota</taxon>
        <taxon>Metazoa</taxon>
        <taxon>Spiralia</taxon>
        <taxon>Lophotrochozoa</taxon>
        <taxon>Mollusca</taxon>
        <taxon>Cephalopoda</taxon>
        <taxon>Coleoidea</taxon>
        <taxon>Octopodiformes</taxon>
        <taxon>Octopoda</taxon>
        <taxon>Incirrata</taxon>
        <taxon>Octopodidae</taxon>
        <taxon>Octopus</taxon>
    </lineage>
</organism>
<evidence type="ECO:0000313" key="1">
    <source>
        <dbReference type="EMBL" id="CAI9727808.1"/>
    </source>
</evidence>
<evidence type="ECO:0008006" key="3">
    <source>
        <dbReference type="Google" id="ProtNLM"/>
    </source>
</evidence>
<dbReference type="Proteomes" id="UP001162480">
    <property type="component" value="Chromosome 9"/>
</dbReference>
<dbReference type="EMBL" id="OX597822">
    <property type="protein sequence ID" value="CAI9727808.1"/>
    <property type="molecule type" value="Genomic_DNA"/>
</dbReference>
<reference evidence="1" key="1">
    <citation type="submission" date="2023-08" db="EMBL/GenBank/DDBJ databases">
        <authorList>
            <person name="Alioto T."/>
            <person name="Alioto T."/>
            <person name="Gomez Garrido J."/>
        </authorList>
    </citation>
    <scope>NUCLEOTIDE SEQUENCE</scope>
</reference>
<evidence type="ECO:0000313" key="2">
    <source>
        <dbReference type="Proteomes" id="UP001162480"/>
    </source>
</evidence>
<keyword evidence="2" id="KW-1185">Reference proteome</keyword>
<dbReference type="AlphaFoldDB" id="A0AA36FAF8"/>
<gene>
    <name evidence="1" type="ORF">OCTVUL_1B022960</name>
</gene>